<dbReference type="InterPro" id="IPR003018">
    <property type="entry name" value="GAF"/>
</dbReference>
<sequence length="646" mass="73436">MSQTAMSELREFKQEQAVKDYITRSHVRSQEYGVELGRIYSSKILRGEALREKMEENRELIETAMPFLQQLCDFVRGSGFFAILTDWEGCILDIQGDEEVLREAARLEMNPGAYMHERHIGTNAMGTALAEKIPVQVDGDEHYVTAYHRWTCSAAPIHDPKGRMIGTLDLTGRSHLVHSHTLGMVVAAVNAIEQMLTIRQANQKLELARNSISTIIDAITSGIFTVGPRGYIKTMNKTASEMLGYKPEEIRGLHIASVVDNWENIQQNLEKGINYMEEEIDANGKNGRIHCTFSTYPVEYRDGEHQGVVCVIKEARRLRKIAHKMAGSRAVYTFDKIVGRNQQFLKLIDYAHRVSDSPSTVLITGESGVGKEVFAQAIHNASDRRDEAFVAINCGALPRNLIESELFGYEDGAFTGAKRGGQMGKFEWADGGTLFLDEIGEMPYDMQTNLLRVLETGKLFRVGGNKEIDVDVRIIAATNKDLRTEVEKGNFRRDLYYRLNVVPLELMPLRERKDDISLLVDYFITVKSMKLGKNPVMLSRDQIRRLTDYHWPGNIRELENAVEQIINLNTCRLWEQDCQIISGDLETTPQENEIECLEEMERRHIERVYQSYNGNVSLAAEALGIGRNTFYRKAKKYQIDCSKTKQ</sequence>
<dbReference type="GO" id="GO:0043565">
    <property type="term" value="F:sequence-specific DNA binding"/>
    <property type="evidence" value="ECO:0007669"/>
    <property type="project" value="InterPro"/>
</dbReference>
<keyword evidence="3" id="KW-0805">Transcription regulation</keyword>
<dbReference type="Pfam" id="PF00989">
    <property type="entry name" value="PAS"/>
    <property type="match status" value="1"/>
</dbReference>
<evidence type="ECO:0000256" key="2">
    <source>
        <dbReference type="ARBA" id="ARBA00022840"/>
    </source>
</evidence>
<dbReference type="InterPro" id="IPR002197">
    <property type="entry name" value="HTH_Fis"/>
</dbReference>
<dbReference type="PROSITE" id="PS00688">
    <property type="entry name" value="SIGMA54_INTERACT_3"/>
    <property type="match status" value="1"/>
</dbReference>
<dbReference type="FunFam" id="3.40.50.300:FF:000006">
    <property type="entry name" value="DNA-binding transcriptional regulator NtrC"/>
    <property type="match status" value="1"/>
</dbReference>
<dbReference type="InterPro" id="IPR013767">
    <property type="entry name" value="PAS_fold"/>
</dbReference>
<evidence type="ECO:0000256" key="3">
    <source>
        <dbReference type="ARBA" id="ARBA00023015"/>
    </source>
</evidence>
<feature type="domain" description="PAS" evidence="7">
    <location>
        <begin position="208"/>
        <end position="252"/>
    </location>
</feature>
<evidence type="ECO:0000259" key="7">
    <source>
        <dbReference type="PROSITE" id="PS50112"/>
    </source>
</evidence>
<keyword evidence="9" id="KW-1185">Reference proteome</keyword>
<dbReference type="InterPro" id="IPR058031">
    <property type="entry name" value="AAA_lid_NorR"/>
</dbReference>
<accession>A0AA45WY09</accession>
<dbReference type="Gene3D" id="1.10.8.60">
    <property type="match status" value="1"/>
</dbReference>
<dbReference type="PROSITE" id="PS00675">
    <property type="entry name" value="SIGMA54_INTERACT_1"/>
    <property type="match status" value="1"/>
</dbReference>
<dbReference type="NCBIfam" id="TIGR00229">
    <property type="entry name" value="sensory_box"/>
    <property type="match status" value="1"/>
</dbReference>
<organism evidence="8 9">
    <name type="scientific">Anoxynatronum buryatiense</name>
    <dbReference type="NCBI Taxonomy" id="489973"/>
    <lineage>
        <taxon>Bacteria</taxon>
        <taxon>Bacillati</taxon>
        <taxon>Bacillota</taxon>
        <taxon>Clostridia</taxon>
        <taxon>Eubacteriales</taxon>
        <taxon>Clostridiaceae</taxon>
        <taxon>Anoxynatronum</taxon>
    </lineage>
</organism>
<gene>
    <name evidence="8" type="ORF">SAMN06296020_11436</name>
</gene>
<dbReference type="InterPro" id="IPR025943">
    <property type="entry name" value="Sigma_54_int_dom_ATP-bd_2"/>
</dbReference>
<evidence type="ECO:0000313" key="8">
    <source>
        <dbReference type="EMBL" id="SMP66452.1"/>
    </source>
</evidence>
<evidence type="ECO:0000256" key="5">
    <source>
        <dbReference type="ARBA" id="ARBA00023163"/>
    </source>
</evidence>
<dbReference type="SUPFAM" id="SSF52540">
    <property type="entry name" value="P-loop containing nucleoside triphosphate hydrolases"/>
    <property type="match status" value="1"/>
</dbReference>
<name>A0AA45WY09_9CLOT</name>
<dbReference type="CDD" id="cd00009">
    <property type="entry name" value="AAA"/>
    <property type="match status" value="1"/>
</dbReference>
<dbReference type="SUPFAM" id="SSF55785">
    <property type="entry name" value="PYP-like sensor domain (PAS domain)"/>
    <property type="match status" value="1"/>
</dbReference>
<dbReference type="InterPro" id="IPR003593">
    <property type="entry name" value="AAA+_ATPase"/>
</dbReference>
<dbReference type="InterPro" id="IPR002078">
    <property type="entry name" value="Sigma_54_int"/>
</dbReference>
<dbReference type="Pfam" id="PF01590">
    <property type="entry name" value="GAF"/>
    <property type="match status" value="1"/>
</dbReference>
<dbReference type="SMART" id="SM00091">
    <property type="entry name" value="PAS"/>
    <property type="match status" value="1"/>
</dbReference>
<dbReference type="Proteomes" id="UP001158066">
    <property type="component" value="Unassembled WGS sequence"/>
</dbReference>
<dbReference type="InterPro" id="IPR009057">
    <property type="entry name" value="Homeodomain-like_sf"/>
</dbReference>
<dbReference type="Pfam" id="PF02954">
    <property type="entry name" value="HTH_8"/>
    <property type="match status" value="1"/>
</dbReference>
<evidence type="ECO:0000256" key="4">
    <source>
        <dbReference type="ARBA" id="ARBA00023125"/>
    </source>
</evidence>
<dbReference type="Gene3D" id="3.30.450.40">
    <property type="match status" value="1"/>
</dbReference>
<dbReference type="EMBL" id="FXUF01000014">
    <property type="protein sequence ID" value="SMP66452.1"/>
    <property type="molecule type" value="Genomic_DNA"/>
</dbReference>
<dbReference type="PROSITE" id="PS50045">
    <property type="entry name" value="SIGMA54_INTERACT_4"/>
    <property type="match status" value="1"/>
</dbReference>
<evidence type="ECO:0000256" key="1">
    <source>
        <dbReference type="ARBA" id="ARBA00022741"/>
    </source>
</evidence>
<dbReference type="InterPro" id="IPR029016">
    <property type="entry name" value="GAF-like_dom_sf"/>
</dbReference>
<feature type="domain" description="Sigma-54 factor interaction" evidence="6">
    <location>
        <begin position="337"/>
        <end position="567"/>
    </location>
</feature>
<dbReference type="InterPro" id="IPR025944">
    <property type="entry name" value="Sigma_54_int_dom_CS"/>
</dbReference>
<dbReference type="InterPro" id="IPR000014">
    <property type="entry name" value="PAS"/>
</dbReference>
<dbReference type="Gene3D" id="3.40.50.300">
    <property type="entry name" value="P-loop containing nucleotide triphosphate hydrolases"/>
    <property type="match status" value="1"/>
</dbReference>
<evidence type="ECO:0000259" key="6">
    <source>
        <dbReference type="PROSITE" id="PS50045"/>
    </source>
</evidence>
<proteinExistence type="predicted"/>
<keyword evidence="5" id="KW-0804">Transcription</keyword>
<dbReference type="PRINTS" id="PR01590">
    <property type="entry name" value="HTHFIS"/>
</dbReference>
<dbReference type="PROSITE" id="PS50112">
    <property type="entry name" value="PAS"/>
    <property type="match status" value="1"/>
</dbReference>
<dbReference type="GO" id="GO:0006355">
    <property type="term" value="P:regulation of DNA-templated transcription"/>
    <property type="evidence" value="ECO:0007669"/>
    <property type="project" value="InterPro"/>
</dbReference>
<dbReference type="GO" id="GO:0005524">
    <property type="term" value="F:ATP binding"/>
    <property type="evidence" value="ECO:0007669"/>
    <property type="project" value="UniProtKB-KW"/>
</dbReference>
<dbReference type="AlphaFoldDB" id="A0AA45WY09"/>
<dbReference type="PANTHER" id="PTHR32071:SF57">
    <property type="entry name" value="C4-DICARBOXYLATE TRANSPORT TRANSCRIPTIONAL REGULATORY PROTEIN DCTD"/>
    <property type="match status" value="1"/>
</dbReference>
<dbReference type="SUPFAM" id="SSF46689">
    <property type="entry name" value="Homeodomain-like"/>
    <property type="match status" value="1"/>
</dbReference>
<dbReference type="PANTHER" id="PTHR32071">
    <property type="entry name" value="TRANSCRIPTIONAL REGULATORY PROTEIN"/>
    <property type="match status" value="1"/>
</dbReference>
<dbReference type="PROSITE" id="PS00676">
    <property type="entry name" value="SIGMA54_INTERACT_2"/>
    <property type="match status" value="1"/>
</dbReference>
<dbReference type="SMART" id="SM00382">
    <property type="entry name" value="AAA"/>
    <property type="match status" value="1"/>
</dbReference>
<evidence type="ECO:0000313" key="9">
    <source>
        <dbReference type="Proteomes" id="UP001158066"/>
    </source>
</evidence>
<dbReference type="Pfam" id="PF00158">
    <property type="entry name" value="Sigma54_activat"/>
    <property type="match status" value="1"/>
</dbReference>
<dbReference type="InterPro" id="IPR027417">
    <property type="entry name" value="P-loop_NTPase"/>
</dbReference>
<dbReference type="SUPFAM" id="SSF55781">
    <property type="entry name" value="GAF domain-like"/>
    <property type="match status" value="1"/>
</dbReference>
<dbReference type="RefSeq" id="WP_283410274.1">
    <property type="nucleotide sequence ID" value="NZ_FXUF01000014.1"/>
</dbReference>
<dbReference type="InterPro" id="IPR025662">
    <property type="entry name" value="Sigma_54_int_dom_ATP-bd_1"/>
</dbReference>
<keyword evidence="4" id="KW-0238">DNA-binding</keyword>
<dbReference type="CDD" id="cd00130">
    <property type="entry name" value="PAS"/>
    <property type="match status" value="1"/>
</dbReference>
<protein>
    <submittedName>
        <fullName evidence="8">PAS domain S-box-containing protein</fullName>
    </submittedName>
</protein>
<dbReference type="InterPro" id="IPR035965">
    <property type="entry name" value="PAS-like_dom_sf"/>
</dbReference>
<dbReference type="Gene3D" id="1.10.10.60">
    <property type="entry name" value="Homeodomain-like"/>
    <property type="match status" value="1"/>
</dbReference>
<dbReference type="Pfam" id="PF25601">
    <property type="entry name" value="AAA_lid_14"/>
    <property type="match status" value="1"/>
</dbReference>
<dbReference type="Gene3D" id="3.30.450.20">
    <property type="entry name" value="PAS domain"/>
    <property type="match status" value="1"/>
</dbReference>
<reference evidence="8" key="1">
    <citation type="submission" date="2017-05" db="EMBL/GenBank/DDBJ databases">
        <authorList>
            <person name="Varghese N."/>
            <person name="Submissions S."/>
        </authorList>
    </citation>
    <scope>NUCLEOTIDE SEQUENCE</scope>
    <source>
        <strain evidence="8">Su22</strain>
    </source>
</reference>
<comment type="caution">
    <text evidence="8">The sequence shown here is derived from an EMBL/GenBank/DDBJ whole genome shotgun (WGS) entry which is preliminary data.</text>
</comment>
<keyword evidence="2" id="KW-0067">ATP-binding</keyword>
<keyword evidence="1" id="KW-0547">Nucleotide-binding</keyword>